<name>A0A371J997_9FIRM</name>
<organism evidence="2 3">
    <name type="scientific">Romboutsia weinsteinii</name>
    <dbReference type="NCBI Taxonomy" id="2020949"/>
    <lineage>
        <taxon>Bacteria</taxon>
        <taxon>Bacillati</taxon>
        <taxon>Bacillota</taxon>
        <taxon>Clostridia</taxon>
        <taxon>Peptostreptococcales</taxon>
        <taxon>Peptostreptococcaceae</taxon>
        <taxon>Romboutsia</taxon>
    </lineage>
</organism>
<keyword evidence="2" id="KW-0238">DNA-binding</keyword>
<dbReference type="SUPFAM" id="SSF46689">
    <property type="entry name" value="Homeodomain-like"/>
    <property type="match status" value="1"/>
</dbReference>
<dbReference type="OrthoDB" id="9800398at2"/>
<protein>
    <submittedName>
        <fullName evidence="2">DNA-binding response regulator</fullName>
    </submittedName>
</protein>
<dbReference type="GO" id="GO:0003677">
    <property type="term" value="F:DNA binding"/>
    <property type="evidence" value="ECO:0007669"/>
    <property type="project" value="UniProtKB-KW"/>
</dbReference>
<reference evidence="2 3" key="1">
    <citation type="journal article" date="2017" name="Genome Announc.">
        <title>Draft Genome Sequence of Romboutsia weinsteinii sp. nov. Strain CCRI-19649(T) Isolated from Surface Water.</title>
        <authorList>
            <person name="Maheux A.F."/>
            <person name="Boudreau D.K."/>
            <person name="Berube E."/>
            <person name="Boissinot M."/>
            <person name="Cantin P."/>
            <person name="Raymond F."/>
            <person name="Corbeil J."/>
            <person name="Omar R.F."/>
            <person name="Bergeron M.G."/>
        </authorList>
    </citation>
    <scope>NUCLEOTIDE SEQUENCE [LARGE SCALE GENOMIC DNA]</scope>
    <source>
        <strain evidence="2 3">CCRI-19649</strain>
    </source>
</reference>
<evidence type="ECO:0000313" key="3">
    <source>
        <dbReference type="Proteomes" id="UP000215694"/>
    </source>
</evidence>
<dbReference type="InterPro" id="IPR014875">
    <property type="entry name" value="Mor_transcription_activator"/>
</dbReference>
<proteinExistence type="predicted"/>
<gene>
    <name evidence="2" type="ORF">CHL78_001120</name>
</gene>
<comment type="caution">
    <text evidence="2">The sequence shown here is derived from an EMBL/GenBank/DDBJ whole genome shotgun (WGS) entry which is preliminary data.</text>
</comment>
<dbReference type="AlphaFoldDB" id="A0A371J997"/>
<feature type="domain" description="Mor transcription activator" evidence="1">
    <location>
        <begin position="13"/>
        <end position="88"/>
    </location>
</feature>
<dbReference type="PANTHER" id="PTHR37812:SF1">
    <property type="entry name" value="MU-LIKE PROPHAGE FLUMU PROTEIN C"/>
    <property type="match status" value="1"/>
</dbReference>
<accession>A0A371J997</accession>
<keyword evidence="3" id="KW-1185">Reference proteome</keyword>
<dbReference type="NCBIfam" id="NF040785">
    <property type="entry name" value="CD3324_fam"/>
    <property type="match status" value="1"/>
</dbReference>
<dbReference type="InterPro" id="IPR009057">
    <property type="entry name" value="Homeodomain-like_sf"/>
</dbReference>
<dbReference type="RefSeq" id="WP_094368005.1">
    <property type="nucleotide sequence ID" value="NZ_NOJY02000002.1"/>
</dbReference>
<dbReference type="Gene3D" id="1.10.10.60">
    <property type="entry name" value="Homeodomain-like"/>
    <property type="match status" value="1"/>
</dbReference>
<dbReference type="Proteomes" id="UP000215694">
    <property type="component" value="Unassembled WGS sequence"/>
</dbReference>
<sequence>MKYEKAQNILPKDIIELLQEYIDGGYLYIPRKSDNKKVWGETSGLKSELKERNIEIFNKYSKGLSVRELSKEYYLSENSIRRIIRQQKIIDNTIDT</sequence>
<dbReference type="EMBL" id="NOJY02000002">
    <property type="protein sequence ID" value="RDY29331.1"/>
    <property type="molecule type" value="Genomic_DNA"/>
</dbReference>
<evidence type="ECO:0000313" key="2">
    <source>
        <dbReference type="EMBL" id="RDY29331.1"/>
    </source>
</evidence>
<dbReference type="InterPro" id="IPR052411">
    <property type="entry name" value="c-mor_Regulatory_Protein"/>
</dbReference>
<evidence type="ECO:0000259" key="1">
    <source>
        <dbReference type="Pfam" id="PF08765"/>
    </source>
</evidence>
<dbReference type="InterPro" id="IPR049739">
    <property type="entry name" value="YraL-like"/>
</dbReference>
<dbReference type="Pfam" id="PF08765">
    <property type="entry name" value="Mor"/>
    <property type="match status" value="1"/>
</dbReference>
<dbReference type="PANTHER" id="PTHR37812">
    <property type="entry name" value="MU-LIKE PROPHAGE FLUMU PROTEIN C"/>
    <property type="match status" value="1"/>
</dbReference>